<feature type="transmembrane region" description="Helical" evidence="7">
    <location>
        <begin position="72"/>
        <end position="98"/>
    </location>
</feature>
<sequence>MHIPDGYLSPQTSVVFGAAMLPLWWQSAARVKKVVKSRYVPLVALGAAFSFVVMMFNIPIPDGTTAHAVGGGLIAILLGPWAACIAVSIALLIQALFFGDGGILAFPANAFNMAVVLPFVAYWTYRLLTRNASLTSGRRVWAGAVGAYVGLNASALAAAVEFGIQPDLFHKADGTPLYAPFHLSQTIPAMMLAHLIIAGVVEGALTGGVVAYLQRANVPLLRINAPEVPLTDAEVQRRPVSPVRAALVTLGIMALISPLGLLAPGGAFGEDAPEDLDLAKYKLGAVPEGLQRYTDFWGRTLLPDYGGGSWWQYILSAFIGVVVVAAVVFGLTWLIGRLRGGEREAADLDSPPVRS</sequence>
<keyword evidence="4 7" id="KW-0812">Transmembrane</keyword>
<evidence type="ECO:0000256" key="1">
    <source>
        <dbReference type="ARBA" id="ARBA00004651"/>
    </source>
</evidence>
<feature type="transmembrane region" description="Helical" evidence="7">
    <location>
        <begin position="310"/>
        <end position="335"/>
    </location>
</feature>
<dbReference type="Proteomes" id="UP001501444">
    <property type="component" value="Unassembled WGS sequence"/>
</dbReference>
<protein>
    <submittedName>
        <fullName evidence="8">Cobalt transporter CbiM</fullName>
    </submittedName>
</protein>
<keyword evidence="9" id="KW-1185">Reference proteome</keyword>
<dbReference type="InterPro" id="IPR002751">
    <property type="entry name" value="CbiM/NikMN"/>
</dbReference>
<dbReference type="Gene3D" id="1.10.1760.20">
    <property type="match status" value="1"/>
</dbReference>
<proteinExistence type="predicted"/>
<evidence type="ECO:0000256" key="6">
    <source>
        <dbReference type="ARBA" id="ARBA00023136"/>
    </source>
</evidence>
<dbReference type="RefSeq" id="WP_344620932.1">
    <property type="nucleotide sequence ID" value="NZ_BAAARV010000144.1"/>
</dbReference>
<feature type="transmembrane region" description="Helical" evidence="7">
    <location>
        <begin position="140"/>
        <end position="160"/>
    </location>
</feature>
<evidence type="ECO:0000256" key="5">
    <source>
        <dbReference type="ARBA" id="ARBA00022989"/>
    </source>
</evidence>
<evidence type="ECO:0000256" key="3">
    <source>
        <dbReference type="ARBA" id="ARBA00022475"/>
    </source>
</evidence>
<dbReference type="Pfam" id="PF01891">
    <property type="entry name" value="CbiM"/>
    <property type="match status" value="1"/>
</dbReference>
<keyword evidence="2" id="KW-0813">Transport</keyword>
<comment type="caution">
    <text evidence="8">The sequence shown here is derived from an EMBL/GenBank/DDBJ whole genome shotgun (WGS) entry which is preliminary data.</text>
</comment>
<feature type="transmembrane region" description="Helical" evidence="7">
    <location>
        <begin position="191"/>
        <end position="213"/>
    </location>
</feature>
<organism evidence="8 9">
    <name type="scientific">Dactylosporangium salmoneum</name>
    <dbReference type="NCBI Taxonomy" id="53361"/>
    <lineage>
        <taxon>Bacteria</taxon>
        <taxon>Bacillati</taxon>
        <taxon>Actinomycetota</taxon>
        <taxon>Actinomycetes</taxon>
        <taxon>Micromonosporales</taxon>
        <taxon>Micromonosporaceae</taxon>
        <taxon>Dactylosporangium</taxon>
    </lineage>
</organism>
<reference evidence="9" key="1">
    <citation type="journal article" date="2019" name="Int. J. Syst. Evol. Microbiol.">
        <title>The Global Catalogue of Microorganisms (GCM) 10K type strain sequencing project: providing services to taxonomists for standard genome sequencing and annotation.</title>
        <authorList>
            <consortium name="The Broad Institute Genomics Platform"/>
            <consortium name="The Broad Institute Genome Sequencing Center for Infectious Disease"/>
            <person name="Wu L."/>
            <person name="Ma J."/>
        </authorList>
    </citation>
    <scope>NUCLEOTIDE SEQUENCE [LARGE SCALE GENOMIC DNA]</scope>
    <source>
        <strain evidence="9">JCM 3272</strain>
    </source>
</reference>
<feature type="transmembrane region" description="Helical" evidence="7">
    <location>
        <begin position="39"/>
        <end position="60"/>
    </location>
</feature>
<feature type="transmembrane region" description="Helical" evidence="7">
    <location>
        <begin position="110"/>
        <end position="128"/>
    </location>
</feature>
<evidence type="ECO:0000313" key="9">
    <source>
        <dbReference type="Proteomes" id="UP001501444"/>
    </source>
</evidence>
<accession>A0ABP5VBK4</accession>
<gene>
    <name evidence="8" type="primary">cbiM</name>
    <name evidence="8" type="ORF">GCM10010170_111410</name>
</gene>
<dbReference type="NCBIfam" id="NF008873">
    <property type="entry name" value="PRK11909.1"/>
    <property type="match status" value="1"/>
</dbReference>
<keyword evidence="5 7" id="KW-1133">Transmembrane helix</keyword>
<dbReference type="PANTHER" id="PTHR34229">
    <property type="entry name" value="METAL TRANSPORT PROTEIN HI_1621-RELATED"/>
    <property type="match status" value="1"/>
</dbReference>
<comment type="subcellular location">
    <subcellularLocation>
        <location evidence="1">Cell membrane</location>
        <topology evidence="1">Multi-pass membrane protein</topology>
    </subcellularLocation>
</comment>
<keyword evidence="3" id="KW-1003">Cell membrane</keyword>
<dbReference type="PANTHER" id="PTHR34229:SF1">
    <property type="entry name" value="METAL TRANSPORT PROTEIN HI_1621-RELATED"/>
    <property type="match status" value="1"/>
</dbReference>
<feature type="transmembrane region" description="Helical" evidence="7">
    <location>
        <begin position="7"/>
        <end position="27"/>
    </location>
</feature>
<evidence type="ECO:0000256" key="7">
    <source>
        <dbReference type="SAM" id="Phobius"/>
    </source>
</evidence>
<evidence type="ECO:0000256" key="2">
    <source>
        <dbReference type="ARBA" id="ARBA00022448"/>
    </source>
</evidence>
<keyword evidence="6 7" id="KW-0472">Membrane</keyword>
<dbReference type="EMBL" id="BAAARV010000144">
    <property type="protein sequence ID" value="GAA2395998.1"/>
    <property type="molecule type" value="Genomic_DNA"/>
</dbReference>
<name>A0ABP5VBK4_9ACTN</name>
<feature type="transmembrane region" description="Helical" evidence="7">
    <location>
        <begin position="245"/>
        <end position="268"/>
    </location>
</feature>
<evidence type="ECO:0000313" key="8">
    <source>
        <dbReference type="EMBL" id="GAA2395998.1"/>
    </source>
</evidence>
<evidence type="ECO:0000256" key="4">
    <source>
        <dbReference type="ARBA" id="ARBA00022692"/>
    </source>
</evidence>